<evidence type="ECO:0000256" key="3">
    <source>
        <dbReference type="PROSITE-ProRule" id="PRU01240"/>
    </source>
</evidence>
<evidence type="ECO:0000313" key="5">
    <source>
        <dbReference type="EMBL" id="KAK3030502.1"/>
    </source>
</evidence>
<dbReference type="EMBL" id="JAVXUP010000337">
    <property type="protein sequence ID" value="KAK3030502.1"/>
    <property type="molecule type" value="Genomic_DNA"/>
</dbReference>
<dbReference type="PANTHER" id="PTHR10795">
    <property type="entry name" value="PROPROTEIN CONVERTASE SUBTILISIN/KEXIN"/>
    <property type="match status" value="1"/>
</dbReference>
<comment type="similarity">
    <text evidence="1 3">Belongs to the peptidase S8 family.</text>
</comment>
<dbReference type="InterPro" id="IPR045051">
    <property type="entry name" value="SBT"/>
</dbReference>
<dbReference type="GO" id="GO:0004252">
    <property type="term" value="F:serine-type endopeptidase activity"/>
    <property type="evidence" value="ECO:0007669"/>
    <property type="project" value="InterPro"/>
</dbReference>
<dbReference type="GO" id="GO:0006508">
    <property type="term" value="P:proteolysis"/>
    <property type="evidence" value="ECO:0007669"/>
    <property type="project" value="InterPro"/>
</dbReference>
<dbReference type="Pfam" id="PF00082">
    <property type="entry name" value="Peptidase_S8"/>
    <property type="match status" value="1"/>
</dbReference>
<reference evidence="5" key="1">
    <citation type="submission" date="2022-12" db="EMBL/GenBank/DDBJ databases">
        <title>Draft genome assemblies for two species of Escallonia (Escalloniales).</title>
        <authorList>
            <person name="Chanderbali A."/>
            <person name="Dervinis C."/>
            <person name="Anghel I."/>
            <person name="Soltis D."/>
            <person name="Soltis P."/>
            <person name="Zapata F."/>
        </authorList>
    </citation>
    <scope>NUCLEOTIDE SEQUENCE</scope>
    <source>
        <strain evidence="5">UCBG64.0493</strain>
        <tissue evidence="5">Leaf</tissue>
    </source>
</reference>
<dbReference type="AlphaFoldDB" id="A0AA88WNI1"/>
<dbReference type="Gene3D" id="3.40.50.200">
    <property type="entry name" value="Peptidase S8/S53 domain"/>
    <property type="match status" value="1"/>
</dbReference>
<comment type="caution">
    <text evidence="5">The sequence shown here is derived from an EMBL/GenBank/DDBJ whole genome shotgun (WGS) entry which is preliminary data.</text>
</comment>
<dbReference type="PROSITE" id="PS51892">
    <property type="entry name" value="SUBTILASE"/>
    <property type="match status" value="1"/>
</dbReference>
<name>A0AA88WNI1_9ASTE</name>
<proteinExistence type="inferred from homology"/>
<feature type="domain" description="Peptidase S8/S53" evidence="4">
    <location>
        <begin position="123"/>
        <end position="538"/>
    </location>
</feature>
<evidence type="ECO:0000256" key="1">
    <source>
        <dbReference type="ARBA" id="ARBA00011073"/>
    </source>
</evidence>
<protein>
    <recommendedName>
        <fullName evidence="4">Peptidase S8/S53 domain-containing protein</fullName>
    </recommendedName>
</protein>
<dbReference type="CDD" id="cd04852">
    <property type="entry name" value="Peptidases_S8_3"/>
    <property type="match status" value="1"/>
</dbReference>
<evidence type="ECO:0000256" key="2">
    <source>
        <dbReference type="ARBA" id="ARBA00022729"/>
    </source>
</evidence>
<evidence type="ECO:0000313" key="6">
    <source>
        <dbReference type="Proteomes" id="UP001188597"/>
    </source>
</evidence>
<sequence>MHACALAIGGCIKMWKRKAFKGALYKAMIHSKASDSNGIGLVIFRSADMQIAREELYKELLLLAKYIFNDEITNMGETIAEMKEVISVFESKTMQLHTTRSWDFMGLTLDFSSEVTPLQLAYGDDIVVGIFDTGLDTFFFCLYGKRWHVTDVFMCLSMNGMEGIWPESESFQEEPDLGHVSRSWKGECVQGEKFDPAKACNQKLIGARFYYKGFEEAFGPLEGASGNLEYKSARGYLGHGTHTASTAVGSIVKNASFLNLGQGVARGGAPRARLAVYKVCWSLMVDNNTAPDDKCTDADVIKAFDDALHDGVHVISASFGSTPPTAPFWNFSADIGSFHAMQKGVSVVFSAGNDGPDPSLVTNVAPWSICVAASSLDRAFPAQIILDNNISFTGESLIGEAISDARLVGARRYFDQGICKLDRWNNRTATRRDVVLCFSTIGSVEGGEAVEAVSKAKASGLIFVEPLSRQIADVDAIPTVRIDIIQGTKIRHYLAQSRSLPKVQILPSKAVIKKSPAPKVAYFSSRGPSSLSPDILKICDMKDISNQNDLFAMNSDRQTAATQGSPLQFV</sequence>
<keyword evidence="6" id="KW-1185">Reference proteome</keyword>
<dbReference type="InterPro" id="IPR036852">
    <property type="entry name" value="Peptidase_S8/S53_dom_sf"/>
</dbReference>
<dbReference type="SUPFAM" id="SSF52743">
    <property type="entry name" value="Subtilisin-like"/>
    <property type="match status" value="1"/>
</dbReference>
<accession>A0AA88WNI1</accession>
<keyword evidence="2" id="KW-0732">Signal</keyword>
<comment type="caution">
    <text evidence="3">Lacks conserved residue(s) required for the propagation of feature annotation.</text>
</comment>
<organism evidence="5 6">
    <name type="scientific">Escallonia herrerae</name>
    <dbReference type="NCBI Taxonomy" id="1293975"/>
    <lineage>
        <taxon>Eukaryota</taxon>
        <taxon>Viridiplantae</taxon>
        <taxon>Streptophyta</taxon>
        <taxon>Embryophyta</taxon>
        <taxon>Tracheophyta</taxon>
        <taxon>Spermatophyta</taxon>
        <taxon>Magnoliopsida</taxon>
        <taxon>eudicotyledons</taxon>
        <taxon>Gunneridae</taxon>
        <taxon>Pentapetalae</taxon>
        <taxon>asterids</taxon>
        <taxon>campanulids</taxon>
        <taxon>Escalloniales</taxon>
        <taxon>Escalloniaceae</taxon>
        <taxon>Escallonia</taxon>
    </lineage>
</organism>
<evidence type="ECO:0000259" key="4">
    <source>
        <dbReference type="Pfam" id="PF00082"/>
    </source>
</evidence>
<gene>
    <name evidence="5" type="ORF">RJ639_038808</name>
</gene>
<dbReference type="InterPro" id="IPR000209">
    <property type="entry name" value="Peptidase_S8/S53_dom"/>
</dbReference>
<dbReference type="CDD" id="cd02120">
    <property type="entry name" value="PA_subtilisin_like"/>
    <property type="match status" value="1"/>
</dbReference>
<dbReference type="Proteomes" id="UP001188597">
    <property type="component" value="Unassembled WGS sequence"/>
</dbReference>
<dbReference type="InterPro" id="IPR034197">
    <property type="entry name" value="Peptidases_S8_3"/>
</dbReference>